<gene>
    <name evidence="1" type="ORF">FKW44_004300</name>
</gene>
<protein>
    <submittedName>
        <fullName evidence="1">LOC100898192</fullName>
    </submittedName>
</protein>
<dbReference type="Proteomes" id="UP000595437">
    <property type="component" value="Chromosome 3"/>
</dbReference>
<evidence type="ECO:0000313" key="2">
    <source>
        <dbReference type="Proteomes" id="UP000595437"/>
    </source>
</evidence>
<reference evidence="2" key="1">
    <citation type="submission" date="2021-01" db="EMBL/GenBank/DDBJ databases">
        <title>Caligus Genome Assembly.</title>
        <authorList>
            <person name="Gallardo-Escarate C."/>
        </authorList>
    </citation>
    <scope>NUCLEOTIDE SEQUENCE [LARGE SCALE GENOMIC DNA]</scope>
</reference>
<evidence type="ECO:0000313" key="1">
    <source>
        <dbReference type="EMBL" id="QQP52219.1"/>
    </source>
</evidence>
<organism evidence="1 2">
    <name type="scientific">Caligus rogercresseyi</name>
    <name type="common">Sea louse</name>
    <dbReference type="NCBI Taxonomy" id="217165"/>
    <lineage>
        <taxon>Eukaryota</taxon>
        <taxon>Metazoa</taxon>
        <taxon>Ecdysozoa</taxon>
        <taxon>Arthropoda</taxon>
        <taxon>Crustacea</taxon>
        <taxon>Multicrustacea</taxon>
        <taxon>Hexanauplia</taxon>
        <taxon>Copepoda</taxon>
        <taxon>Siphonostomatoida</taxon>
        <taxon>Caligidae</taxon>
        <taxon>Caligus</taxon>
    </lineage>
</organism>
<name>A0A7T8HLG3_CALRO</name>
<proteinExistence type="predicted"/>
<dbReference type="AlphaFoldDB" id="A0A7T8HLG3"/>
<sequence>CCKRKAKNCRAKIHTKSSTEVEIVKYVNEHCHELTKAEVDSINFRRELKEASLKNPQQTTRSTISTAILKSDEATIAQLTTLYNIARSVRGWKTINEKFPTSPQSRKGFSIPPRFKTLENSEENFLLYDSGEDDQSRILIFGTNSGLQDLTNNRKWAIDGTFKIIPDFSTKL</sequence>
<accession>A0A7T8HLG3</accession>
<dbReference type="EMBL" id="CP045892">
    <property type="protein sequence ID" value="QQP52219.1"/>
    <property type="molecule type" value="Genomic_DNA"/>
</dbReference>
<feature type="non-terminal residue" evidence="1">
    <location>
        <position position="1"/>
    </location>
</feature>
<keyword evidence="2" id="KW-1185">Reference proteome</keyword>
<dbReference type="OrthoDB" id="6773075at2759"/>